<accession>A0A7C8IHL8</accession>
<sequence>MCFTEHVYHQSCRHWGRERFVGEPCPRSRIVDGRHTGCSYVENLGSTNSKDYCFNCRYLETQGGSWRPFANVSTEAWAKVEEKNLKREANRFAHARNSTRRWYGYWRRWWPSRSCGW</sequence>
<dbReference type="AlphaFoldDB" id="A0A7C8IHL8"/>
<evidence type="ECO:0000313" key="1">
    <source>
        <dbReference type="EMBL" id="KAF2874410.1"/>
    </source>
</evidence>
<gene>
    <name evidence="1" type="ORF">BDV95DRAFT_332087</name>
</gene>
<protein>
    <submittedName>
        <fullName evidence="1">Uncharacterized protein</fullName>
    </submittedName>
</protein>
<keyword evidence="2" id="KW-1185">Reference proteome</keyword>
<name>A0A7C8IHL8_9PLEO</name>
<dbReference type="OrthoDB" id="3788755at2759"/>
<organism evidence="1 2">
    <name type="scientific">Massariosphaeria phaeospora</name>
    <dbReference type="NCBI Taxonomy" id="100035"/>
    <lineage>
        <taxon>Eukaryota</taxon>
        <taxon>Fungi</taxon>
        <taxon>Dikarya</taxon>
        <taxon>Ascomycota</taxon>
        <taxon>Pezizomycotina</taxon>
        <taxon>Dothideomycetes</taxon>
        <taxon>Pleosporomycetidae</taxon>
        <taxon>Pleosporales</taxon>
        <taxon>Pleosporales incertae sedis</taxon>
        <taxon>Massariosphaeria</taxon>
    </lineage>
</organism>
<dbReference type="Proteomes" id="UP000481861">
    <property type="component" value="Unassembled WGS sequence"/>
</dbReference>
<proteinExistence type="predicted"/>
<comment type="caution">
    <text evidence="1">The sequence shown here is derived from an EMBL/GenBank/DDBJ whole genome shotgun (WGS) entry which is preliminary data.</text>
</comment>
<dbReference type="EMBL" id="JAADJZ010000006">
    <property type="protein sequence ID" value="KAF2874410.1"/>
    <property type="molecule type" value="Genomic_DNA"/>
</dbReference>
<reference evidence="1 2" key="1">
    <citation type="submission" date="2020-01" db="EMBL/GenBank/DDBJ databases">
        <authorList>
            <consortium name="DOE Joint Genome Institute"/>
            <person name="Haridas S."/>
            <person name="Albert R."/>
            <person name="Binder M."/>
            <person name="Bloem J."/>
            <person name="Labutti K."/>
            <person name="Salamov A."/>
            <person name="Andreopoulos B."/>
            <person name="Baker S.E."/>
            <person name="Barry K."/>
            <person name="Bills G."/>
            <person name="Bluhm B.H."/>
            <person name="Cannon C."/>
            <person name="Castanera R."/>
            <person name="Culley D.E."/>
            <person name="Daum C."/>
            <person name="Ezra D."/>
            <person name="Gonzalez J.B."/>
            <person name="Henrissat B."/>
            <person name="Kuo A."/>
            <person name="Liang C."/>
            <person name="Lipzen A."/>
            <person name="Lutzoni F."/>
            <person name="Magnuson J."/>
            <person name="Mondo S."/>
            <person name="Nolan M."/>
            <person name="Ohm R."/>
            <person name="Pangilinan J."/>
            <person name="Park H.-J.H."/>
            <person name="Ramirez L."/>
            <person name="Alfaro M."/>
            <person name="Sun H."/>
            <person name="Tritt A."/>
            <person name="Yoshinaga Y."/>
            <person name="Zwiers L.-H.L."/>
            <person name="Turgeon B.G."/>
            <person name="Goodwin S.B."/>
            <person name="Spatafora J.W."/>
            <person name="Crous P.W."/>
            <person name="Grigoriev I.V."/>
        </authorList>
    </citation>
    <scope>NUCLEOTIDE SEQUENCE [LARGE SCALE GENOMIC DNA]</scope>
    <source>
        <strain evidence="1 2">CBS 611.86</strain>
    </source>
</reference>
<evidence type="ECO:0000313" key="2">
    <source>
        <dbReference type="Proteomes" id="UP000481861"/>
    </source>
</evidence>